<dbReference type="InterPro" id="IPR002347">
    <property type="entry name" value="SDR_fam"/>
</dbReference>
<dbReference type="PRINTS" id="PR00081">
    <property type="entry name" value="GDHRDH"/>
</dbReference>
<reference evidence="5" key="1">
    <citation type="submission" date="2016-10" db="EMBL/GenBank/DDBJ databases">
        <authorList>
            <person name="Varghese N."/>
            <person name="Submissions S."/>
        </authorList>
    </citation>
    <scope>NUCLEOTIDE SEQUENCE [LARGE SCALE GENOMIC DNA]</scope>
    <source>
        <strain evidence="5">DSM 17933</strain>
    </source>
</reference>
<keyword evidence="5" id="KW-1185">Reference proteome</keyword>
<dbReference type="InterPro" id="IPR001303">
    <property type="entry name" value="Aldolase_II/adducin_N"/>
</dbReference>
<proteinExistence type="inferred from homology"/>
<dbReference type="SUPFAM" id="SSF51735">
    <property type="entry name" value="NAD(P)-binding Rossmann-fold domains"/>
    <property type="match status" value="1"/>
</dbReference>
<dbReference type="Pfam" id="PF00596">
    <property type="entry name" value="Aldolase_II"/>
    <property type="match status" value="1"/>
</dbReference>
<dbReference type="SUPFAM" id="SSF53639">
    <property type="entry name" value="AraD/HMP-PK domain-like"/>
    <property type="match status" value="1"/>
</dbReference>
<dbReference type="InterPro" id="IPR013454">
    <property type="entry name" value="Bifunc_RhaD/ADH"/>
</dbReference>
<dbReference type="FunFam" id="3.40.50.720:FF:000084">
    <property type="entry name" value="Short-chain dehydrogenase reductase"/>
    <property type="match status" value="1"/>
</dbReference>
<organism evidence="4 5">
    <name type="scientific">Pedobacter terrae</name>
    <dbReference type="NCBI Taxonomy" id="405671"/>
    <lineage>
        <taxon>Bacteria</taxon>
        <taxon>Pseudomonadati</taxon>
        <taxon>Bacteroidota</taxon>
        <taxon>Sphingobacteriia</taxon>
        <taxon>Sphingobacteriales</taxon>
        <taxon>Sphingobacteriaceae</taxon>
        <taxon>Pedobacter</taxon>
    </lineage>
</organism>
<dbReference type="InterPro" id="IPR036409">
    <property type="entry name" value="Aldolase_II/adducin_N_sf"/>
</dbReference>
<dbReference type="NCBIfam" id="NF006191">
    <property type="entry name" value="PRK08324.1-5"/>
    <property type="match status" value="1"/>
</dbReference>
<dbReference type="RefSeq" id="WP_090496979.1">
    <property type="nucleotide sequence ID" value="NZ_FNCH01000002.1"/>
</dbReference>
<dbReference type="PANTHER" id="PTHR43669:SF8">
    <property type="entry name" value="SHORT-CHAIN TYPE DEHYDROGENASE_REDUCTASE-RELATED"/>
    <property type="match status" value="1"/>
</dbReference>
<comment type="similarity">
    <text evidence="1">Belongs to the short-chain dehydrogenases/reductases (SDR) family.</text>
</comment>
<dbReference type="PANTHER" id="PTHR43669">
    <property type="entry name" value="5-KETO-D-GLUCONATE 5-REDUCTASE"/>
    <property type="match status" value="1"/>
</dbReference>
<dbReference type="Proteomes" id="UP000199643">
    <property type="component" value="Unassembled WGS sequence"/>
</dbReference>
<protein>
    <submittedName>
        <fullName evidence="4">Rhamnulose-1-phosphate aldolase/alcohol dehydrogenase</fullName>
    </submittedName>
</protein>
<dbReference type="InterPro" id="IPR036291">
    <property type="entry name" value="NAD(P)-bd_dom_sf"/>
</dbReference>
<dbReference type="PRINTS" id="PR00080">
    <property type="entry name" value="SDRFAMILY"/>
</dbReference>
<dbReference type="EMBL" id="FNCH01000002">
    <property type="protein sequence ID" value="SDF92598.1"/>
    <property type="molecule type" value="Genomic_DNA"/>
</dbReference>
<evidence type="ECO:0000313" key="5">
    <source>
        <dbReference type="Proteomes" id="UP000199643"/>
    </source>
</evidence>
<dbReference type="Pfam" id="PF13561">
    <property type="entry name" value="adh_short_C2"/>
    <property type="match status" value="1"/>
</dbReference>
<dbReference type="Gene3D" id="3.40.225.10">
    <property type="entry name" value="Class II aldolase/adducin N-terminal domain"/>
    <property type="match status" value="1"/>
</dbReference>
<dbReference type="NCBIfam" id="NF006189">
    <property type="entry name" value="PRK08324.1-3"/>
    <property type="match status" value="1"/>
</dbReference>
<keyword evidence="2" id="KW-0560">Oxidoreductase</keyword>
<dbReference type="STRING" id="405671.SAMN05421827_102137"/>
<dbReference type="Gene3D" id="3.40.50.720">
    <property type="entry name" value="NAD(P)-binding Rossmann-like Domain"/>
    <property type="match status" value="1"/>
</dbReference>
<evidence type="ECO:0000259" key="3">
    <source>
        <dbReference type="SMART" id="SM01007"/>
    </source>
</evidence>
<accession>A0A1G7Q2B1</accession>
<dbReference type="NCBIfam" id="TIGR02632">
    <property type="entry name" value="RhaD_aldol-ADH"/>
    <property type="match status" value="1"/>
</dbReference>
<feature type="domain" description="Class II aldolase/adducin N-terminal" evidence="3">
    <location>
        <begin position="30"/>
        <end position="232"/>
    </location>
</feature>
<evidence type="ECO:0000313" key="4">
    <source>
        <dbReference type="EMBL" id="SDF92598.1"/>
    </source>
</evidence>
<name>A0A1G7Q2B1_9SPHI</name>
<dbReference type="SMART" id="SM01007">
    <property type="entry name" value="Aldolase_II"/>
    <property type="match status" value="1"/>
</dbReference>
<evidence type="ECO:0000256" key="2">
    <source>
        <dbReference type="ARBA" id="ARBA00023002"/>
    </source>
</evidence>
<sequence length="706" mass="76668">MSVNETNYNYVSYLWDEQEAAKMAGDEVALLIYRSNLLGADLRLTNYGGGNTSCKLIQVDPLTKNGIEVMWVKGSGGDLGTLKKSGLAALYVDRLRSLQNIYRGVEFEDEMVGLFNHCIYDLDSKAPSIDTPLHGFLPFKHIDHLHPDAAIAIAAAKDGKKITEELFGGTIGWVDWKKPGFELGLQLKQCLDENPGIRGIMLGSHGLFTWGDTAYESYVNTLAVIEKCSSYLHDRYGRKGPVFGGQKMNSLPAEKRSSQAAAIASVLRGLCSSKQSMVGHFTDDTRVLEFINSNDLSRLAPMGTSCPDHFLRTKISPLVLNLDSEADLSDAQAIKEKLVPAFEDYRKMYGDYYQKCKHPNSPAIRDANPVVILFPGIGMFTFAKDKQTARVAAEFYINAINVMKGAEAISEYTSLPHQEAFNIEYWLLEEAKLQRMPKPKPLTGKIALVTGSAGGIGKAIAKKFAAEGAVIVLNDVNIERLNVAEAEFVSQFGRDTVTTALLDVTSKEQINQAFEKATLAFGGVDIVVNNAGLSISKSIADHTEKDWDLLYDVLVKGQFLVTQVATSIFKKQATGGDIINIVSKNALVSGPNNAGYGSAKAAQLHLSRLNAAELGSDGIRVNVVNPDAVISDSNIWAGGWAEGRAKAYGISVEELPAYYARRTLLNQIILPEDIANACFAFVGGLLSKSTGNVLNVDGGVAIAFVR</sequence>
<dbReference type="GO" id="GO:0016491">
    <property type="term" value="F:oxidoreductase activity"/>
    <property type="evidence" value="ECO:0007669"/>
    <property type="project" value="UniProtKB-KW"/>
</dbReference>
<dbReference type="OrthoDB" id="9774430at2"/>
<gene>
    <name evidence="4" type="ORF">SAMN05421827_102137</name>
</gene>
<dbReference type="AlphaFoldDB" id="A0A1G7Q2B1"/>
<evidence type="ECO:0000256" key="1">
    <source>
        <dbReference type="ARBA" id="ARBA00006484"/>
    </source>
</evidence>